<sequence>MTIWDLPLRLLHWSLVLCVAAAWLTSSDTGPQHEYWGYGAAAIVACRFLWGYTGNYYARFSQFVRNGGDTLHYLRQVIGGTAPRYLGHNPLGGWMVLALLLCVALLGITGWALNTDLLWGYAWPVRVHQALGWTLLGLIALHLGGVLFTSWQHRENLVAAMLSGRKDADDHPG</sequence>
<feature type="domain" description="Cytochrome b561 bacterial/Ni-hydrogenase" evidence="7">
    <location>
        <begin position="4"/>
        <end position="164"/>
    </location>
</feature>
<keyword evidence="5 6" id="KW-0472">Membrane</keyword>
<accession>A0A845HVZ4</accession>
<dbReference type="GO" id="GO:0020037">
    <property type="term" value="F:heme binding"/>
    <property type="evidence" value="ECO:0007669"/>
    <property type="project" value="TreeGrafter"/>
</dbReference>
<gene>
    <name evidence="8" type="ORF">GTP23_08925</name>
</gene>
<comment type="caution">
    <text evidence="8">The sequence shown here is derived from an EMBL/GenBank/DDBJ whole genome shotgun (WGS) entry which is preliminary data.</text>
</comment>
<name>A0A845HVZ4_9BURK</name>
<evidence type="ECO:0000256" key="3">
    <source>
        <dbReference type="ARBA" id="ARBA00022692"/>
    </source>
</evidence>
<evidence type="ECO:0000313" key="8">
    <source>
        <dbReference type="EMBL" id="MYN45183.1"/>
    </source>
</evidence>
<reference evidence="8" key="1">
    <citation type="submission" date="2019-12" db="EMBL/GenBank/DDBJ databases">
        <title>Novel species isolated from a subtropical stream in China.</title>
        <authorList>
            <person name="Lu H."/>
        </authorList>
    </citation>
    <scope>NUCLEOTIDE SEQUENCE [LARGE SCALE GENOMIC DNA]</scope>
    <source>
        <strain evidence="8">FT93W</strain>
    </source>
</reference>
<feature type="transmembrane region" description="Helical" evidence="6">
    <location>
        <begin position="133"/>
        <end position="151"/>
    </location>
</feature>
<dbReference type="GO" id="GO:0022904">
    <property type="term" value="P:respiratory electron transport chain"/>
    <property type="evidence" value="ECO:0007669"/>
    <property type="project" value="InterPro"/>
</dbReference>
<dbReference type="PANTHER" id="PTHR30485:SF2">
    <property type="entry name" value="BLL0597 PROTEIN"/>
    <property type="match status" value="1"/>
</dbReference>
<evidence type="ECO:0000256" key="6">
    <source>
        <dbReference type="SAM" id="Phobius"/>
    </source>
</evidence>
<dbReference type="GO" id="GO:0005886">
    <property type="term" value="C:plasma membrane"/>
    <property type="evidence" value="ECO:0007669"/>
    <property type="project" value="UniProtKB-SubCell"/>
</dbReference>
<dbReference type="Gene3D" id="1.20.950.20">
    <property type="entry name" value="Transmembrane di-heme cytochromes, Chain C"/>
    <property type="match status" value="1"/>
</dbReference>
<keyword evidence="9" id="KW-1185">Reference proteome</keyword>
<dbReference type="SUPFAM" id="SSF81342">
    <property type="entry name" value="Transmembrane di-heme cytochromes"/>
    <property type="match status" value="1"/>
</dbReference>
<dbReference type="GO" id="GO:0009055">
    <property type="term" value="F:electron transfer activity"/>
    <property type="evidence" value="ECO:0007669"/>
    <property type="project" value="InterPro"/>
</dbReference>
<evidence type="ECO:0000256" key="1">
    <source>
        <dbReference type="ARBA" id="ARBA00004651"/>
    </source>
</evidence>
<evidence type="ECO:0000256" key="5">
    <source>
        <dbReference type="ARBA" id="ARBA00023136"/>
    </source>
</evidence>
<dbReference type="PANTHER" id="PTHR30485">
    <property type="entry name" value="NI/FE-HYDROGENASE 1 B-TYPE CYTOCHROME SUBUNIT"/>
    <property type="match status" value="1"/>
</dbReference>
<dbReference type="InterPro" id="IPR016174">
    <property type="entry name" value="Di-haem_cyt_TM"/>
</dbReference>
<organism evidence="8 9">
    <name type="scientific">Duganella fentianensis</name>
    <dbReference type="NCBI Taxonomy" id="2692177"/>
    <lineage>
        <taxon>Bacteria</taxon>
        <taxon>Pseudomonadati</taxon>
        <taxon>Pseudomonadota</taxon>
        <taxon>Betaproteobacteria</taxon>
        <taxon>Burkholderiales</taxon>
        <taxon>Oxalobacteraceae</taxon>
        <taxon>Telluria group</taxon>
        <taxon>Duganella</taxon>
    </lineage>
</organism>
<evidence type="ECO:0000256" key="4">
    <source>
        <dbReference type="ARBA" id="ARBA00022989"/>
    </source>
</evidence>
<keyword evidence="4 6" id="KW-1133">Transmembrane helix</keyword>
<feature type="transmembrane region" description="Helical" evidence="6">
    <location>
        <begin position="37"/>
        <end position="58"/>
    </location>
</feature>
<keyword evidence="3 6" id="KW-0812">Transmembrane</keyword>
<evidence type="ECO:0000313" key="9">
    <source>
        <dbReference type="Proteomes" id="UP000444316"/>
    </source>
</evidence>
<dbReference type="AlphaFoldDB" id="A0A845HVZ4"/>
<evidence type="ECO:0000259" key="7">
    <source>
        <dbReference type="Pfam" id="PF01292"/>
    </source>
</evidence>
<keyword evidence="2" id="KW-1003">Cell membrane</keyword>
<feature type="transmembrane region" description="Helical" evidence="6">
    <location>
        <begin position="91"/>
        <end position="113"/>
    </location>
</feature>
<dbReference type="Proteomes" id="UP000444316">
    <property type="component" value="Unassembled WGS sequence"/>
</dbReference>
<dbReference type="EMBL" id="WWCL01000002">
    <property type="protein sequence ID" value="MYN45183.1"/>
    <property type="molecule type" value="Genomic_DNA"/>
</dbReference>
<proteinExistence type="predicted"/>
<dbReference type="InterPro" id="IPR051542">
    <property type="entry name" value="Hydrogenase_cytochrome"/>
</dbReference>
<dbReference type="Pfam" id="PF01292">
    <property type="entry name" value="Ni_hydr_CYTB"/>
    <property type="match status" value="1"/>
</dbReference>
<evidence type="ECO:0000256" key="2">
    <source>
        <dbReference type="ARBA" id="ARBA00022475"/>
    </source>
</evidence>
<dbReference type="InterPro" id="IPR011577">
    <property type="entry name" value="Cyt_b561_bac/Ni-Hgenase"/>
</dbReference>
<protein>
    <submittedName>
        <fullName evidence="8">Cytochrome B</fullName>
    </submittedName>
</protein>
<comment type="subcellular location">
    <subcellularLocation>
        <location evidence="1">Cell membrane</location>
        <topology evidence="1">Multi-pass membrane protein</topology>
    </subcellularLocation>
</comment>